<evidence type="ECO:0008006" key="4">
    <source>
        <dbReference type="Google" id="ProtNLM"/>
    </source>
</evidence>
<dbReference type="Proteomes" id="UP000567179">
    <property type="component" value="Unassembled WGS sequence"/>
</dbReference>
<keyword evidence="3" id="KW-1185">Reference proteome</keyword>
<reference evidence="2 3" key="1">
    <citation type="journal article" date="2020" name="ISME J.">
        <title>Uncovering the hidden diversity of litter-decomposition mechanisms in mushroom-forming fungi.</title>
        <authorList>
            <person name="Floudas D."/>
            <person name="Bentzer J."/>
            <person name="Ahren D."/>
            <person name="Johansson T."/>
            <person name="Persson P."/>
            <person name="Tunlid A."/>
        </authorList>
    </citation>
    <scope>NUCLEOTIDE SEQUENCE [LARGE SCALE GENOMIC DNA]</scope>
    <source>
        <strain evidence="2 3">CBS 101986</strain>
    </source>
</reference>
<dbReference type="OrthoDB" id="529273at2759"/>
<feature type="compositionally biased region" description="Polar residues" evidence="1">
    <location>
        <begin position="71"/>
        <end position="84"/>
    </location>
</feature>
<feature type="region of interest" description="Disordered" evidence="1">
    <location>
        <begin position="534"/>
        <end position="564"/>
    </location>
</feature>
<evidence type="ECO:0000313" key="2">
    <source>
        <dbReference type="EMBL" id="KAF5318491.1"/>
    </source>
</evidence>
<feature type="region of interest" description="Disordered" evidence="1">
    <location>
        <begin position="49"/>
        <end position="93"/>
    </location>
</feature>
<feature type="compositionally biased region" description="Basic and acidic residues" evidence="1">
    <location>
        <begin position="52"/>
        <end position="62"/>
    </location>
</feature>
<gene>
    <name evidence="2" type="ORF">D9619_010624</name>
</gene>
<dbReference type="AlphaFoldDB" id="A0A8H5EZV6"/>
<proteinExistence type="predicted"/>
<name>A0A8H5EZV6_9AGAR</name>
<organism evidence="2 3">
    <name type="scientific">Psilocybe cf. subviscida</name>
    <dbReference type="NCBI Taxonomy" id="2480587"/>
    <lineage>
        <taxon>Eukaryota</taxon>
        <taxon>Fungi</taxon>
        <taxon>Dikarya</taxon>
        <taxon>Basidiomycota</taxon>
        <taxon>Agaricomycotina</taxon>
        <taxon>Agaricomycetes</taxon>
        <taxon>Agaricomycetidae</taxon>
        <taxon>Agaricales</taxon>
        <taxon>Agaricineae</taxon>
        <taxon>Strophariaceae</taxon>
        <taxon>Psilocybe</taxon>
    </lineage>
</organism>
<accession>A0A8H5EZV6</accession>
<sequence length="577" mass="62511">MFRRREARCCFLVAFVVVVLISTFALSTDYLDPHLANLSLPKVNVPQWLKPGRPDENHHPDTATDMPSAPEASSDTATSATPQPGGSVGGGLKQTRLVQKPHVPGYTVLDNLYLRNGTFFALTSEEAEFPPTTDIMGRRPPVQSEKRGTAGAAVIDQDLRFLNPETAVLGQHVTRISGVSVVVLDPPSKAPNTYYSWWTEVVLGVWRASANASASLDRPEHDAEISSLLPSRFILPNADPGSWDNSINLNGPIMRGGLPNTAVETREYWQDLRALDSTIVFERVIMVSREAANGRQTHAAGVLADNTSKFTSVTAVGSSHSGSLDLLEASWDPARKAIIRNLLGYLPDPPAGVTAQISQSATHDKKAVVALFSTTATQRKQEFSLSSGVSNYALTADAHRGLVDALRALEDEGVCEIHVLDTERVGVRAQIELAARSTIILGAHGEALTNQLWMPRSPLSTVIDLMRPQVFLPEYEALAKTLGHQYWVVWNDTLVKGNEAFERTRDNNPEDCDKVPLHVDPQVVVQLIKAHLGRQGGDEGDAPATANVEDSNGNVDAAKSRADATTSPIDLEVEILG</sequence>
<protein>
    <recommendedName>
        <fullName evidence="4">Glycosyltransferase family 61 protein</fullName>
    </recommendedName>
</protein>
<comment type="caution">
    <text evidence="2">The sequence shown here is derived from an EMBL/GenBank/DDBJ whole genome shotgun (WGS) entry which is preliminary data.</text>
</comment>
<dbReference type="EMBL" id="JAACJJ010000030">
    <property type="protein sequence ID" value="KAF5318491.1"/>
    <property type="molecule type" value="Genomic_DNA"/>
</dbReference>
<evidence type="ECO:0000256" key="1">
    <source>
        <dbReference type="SAM" id="MobiDB-lite"/>
    </source>
</evidence>
<evidence type="ECO:0000313" key="3">
    <source>
        <dbReference type="Proteomes" id="UP000567179"/>
    </source>
</evidence>